<comment type="function">
    <text evidence="5">Involved in the post-translational conjugation of arginine to the N-terminal aspartate or glutamate of a protein. This arginylation is required for degradation of the protein via the ubiquitin pathway.</text>
</comment>
<evidence type="ECO:0000256" key="3">
    <source>
        <dbReference type="ARBA" id="ARBA00022786"/>
    </source>
</evidence>
<comment type="catalytic activity">
    <reaction evidence="5">
        <text>an N-terminal L-alpha-aminoacyl-[protein] + L-arginyl-tRNA(Arg) = an N-terminal L-arginyl-L-aminoacyl-[protein] + tRNA(Arg) + H(+)</text>
        <dbReference type="Rhea" id="RHEA:10208"/>
        <dbReference type="Rhea" id="RHEA-COMP:9658"/>
        <dbReference type="Rhea" id="RHEA-COMP:9673"/>
        <dbReference type="Rhea" id="RHEA-COMP:10636"/>
        <dbReference type="Rhea" id="RHEA-COMP:10638"/>
        <dbReference type="ChEBI" id="CHEBI:15378"/>
        <dbReference type="ChEBI" id="CHEBI:78442"/>
        <dbReference type="ChEBI" id="CHEBI:78513"/>
        <dbReference type="ChEBI" id="CHEBI:78597"/>
        <dbReference type="ChEBI" id="CHEBI:83562"/>
        <dbReference type="EC" id="2.3.2.8"/>
    </reaction>
</comment>
<dbReference type="GO" id="GO:0004057">
    <property type="term" value="F:arginyl-tRNA--protein transferase activity"/>
    <property type="evidence" value="ECO:0007669"/>
    <property type="project" value="UniProtKB-EC"/>
</dbReference>
<evidence type="ECO:0000256" key="2">
    <source>
        <dbReference type="ARBA" id="ARBA00022679"/>
    </source>
</evidence>
<dbReference type="GO" id="GO:0005737">
    <property type="term" value="C:cytoplasm"/>
    <property type="evidence" value="ECO:0007669"/>
    <property type="project" value="TreeGrafter"/>
</dbReference>
<dbReference type="InterPro" id="IPR007471">
    <property type="entry name" value="N-end_Aminoacyl_Trfase_N"/>
</dbReference>
<keyword evidence="10" id="KW-1185">Reference proteome</keyword>
<evidence type="ECO:0000256" key="1">
    <source>
        <dbReference type="ARBA" id="ARBA00009991"/>
    </source>
</evidence>
<dbReference type="EC" id="2.3.2.8" evidence="5"/>
<protein>
    <recommendedName>
        <fullName evidence="5">Arginyl-tRNA--protein transferase 1</fullName>
        <shortName evidence="5">Arginyltransferase 1</shortName>
        <shortName evidence="5">R-transferase 1</shortName>
        <ecNumber evidence="5">2.3.2.8</ecNumber>
    </recommendedName>
    <alternativeName>
        <fullName evidence="5">Arginine-tRNA--protein transferase 1</fullName>
    </alternativeName>
</protein>
<dbReference type="Pfam" id="PF04377">
    <property type="entry name" value="ATE_C"/>
    <property type="match status" value="1"/>
</dbReference>
<dbReference type="STRING" id="2015173.A0A026X0E7"/>
<feature type="domain" description="N-end aminoacyl transferase N-terminal" evidence="7">
    <location>
        <begin position="18"/>
        <end position="89"/>
    </location>
</feature>
<evidence type="ECO:0000256" key="5">
    <source>
        <dbReference type="PIRNR" id="PIRNR037207"/>
    </source>
</evidence>
<comment type="similarity">
    <text evidence="1 5">Belongs to the R-transferase family.</text>
</comment>
<keyword evidence="3 5" id="KW-0833">Ubl conjugation pathway</keyword>
<dbReference type="PANTHER" id="PTHR21367:SF1">
    <property type="entry name" value="ARGINYL-TRNA--PROTEIN TRANSFERASE 1"/>
    <property type="match status" value="1"/>
</dbReference>
<dbReference type="PANTHER" id="PTHR21367">
    <property type="entry name" value="ARGININE-TRNA-PROTEIN TRANSFERASE 1"/>
    <property type="match status" value="1"/>
</dbReference>
<dbReference type="EMBL" id="KK107046">
    <property type="protein sequence ID" value="EZA61742.1"/>
    <property type="molecule type" value="Genomic_DNA"/>
</dbReference>
<keyword evidence="4 5" id="KW-0012">Acyltransferase</keyword>
<dbReference type="Proteomes" id="UP000053097">
    <property type="component" value="Unassembled WGS sequence"/>
</dbReference>
<feature type="coiled-coil region" evidence="6">
    <location>
        <begin position="432"/>
        <end position="491"/>
    </location>
</feature>
<dbReference type="SUPFAM" id="SSF55729">
    <property type="entry name" value="Acyl-CoA N-acyltransferases (Nat)"/>
    <property type="match status" value="1"/>
</dbReference>
<keyword evidence="6" id="KW-0175">Coiled coil</keyword>
<dbReference type="PIRSF" id="PIRSF037207">
    <property type="entry name" value="ATE1_euk"/>
    <property type="match status" value="1"/>
</dbReference>
<dbReference type="OrthoDB" id="74183at2759"/>
<feature type="domain" description="N-end rule aminoacyl transferase C-terminal" evidence="8">
    <location>
        <begin position="279"/>
        <end position="418"/>
    </location>
</feature>
<evidence type="ECO:0000313" key="10">
    <source>
        <dbReference type="Proteomes" id="UP000053097"/>
    </source>
</evidence>
<dbReference type="InterPro" id="IPR007472">
    <property type="entry name" value="N-end_Aminoacyl_Trfase_C"/>
</dbReference>
<gene>
    <name evidence="9" type="ORF">X777_09363</name>
</gene>
<evidence type="ECO:0000256" key="4">
    <source>
        <dbReference type="ARBA" id="ARBA00023315"/>
    </source>
</evidence>
<dbReference type="InterPro" id="IPR030700">
    <property type="entry name" value="N-end_Aminoacyl_Trfase"/>
</dbReference>
<reference evidence="9 10" key="1">
    <citation type="journal article" date="2014" name="Curr. Biol.">
        <title>The genome of the clonal raider ant Cerapachys biroi.</title>
        <authorList>
            <person name="Oxley P.R."/>
            <person name="Ji L."/>
            <person name="Fetter-Pruneda I."/>
            <person name="McKenzie S.K."/>
            <person name="Li C."/>
            <person name="Hu H."/>
            <person name="Zhang G."/>
            <person name="Kronauer D.J."/>
        </authorList>
    </citation>
    <scope>NUCLEOTIDE SEQUENCE [LARGE SCALE GENOMIC DNA]</scope>
</reference>
<organism evidence="9 10">
    <name type="scientific">Ooceraea biroi</name>
    <name type="common">Clonal raider ant</name>
    <name type="synonym">Cerapachys biroi</name>
    <dbReference type="NCBI Taxonomy" id="2015173"/>
    <lineage>
        <taxon>Eukaryota</taxon>
        <taxon>Metazoa</taxon>
        <taxon>Ecdysozoa</taxon>
        <taxon>Arthropoda</taxon>
        <taxon>Hexapoda</taxon>
        <taxon>Insecta</taxon>
        <taxon>Pterygota</taxon>
        <taxon>Neoptera</taxon>
        <taxon>Endopterygota</taxon>
        <taxon>Hymenoptera</taxon>
        <taxon>Apocrita</taxon>
        <taxon>Aculeata</taxon>
        <taxon>Formicoidea</taxon>
        <taxon>Formicidae</taxon>
        <taxon>Dorylinae</taxon>
        <taxon>Ooceraea</taxon>
    </lineage>
</organism>
<evidence type="ECO:0000313" key="9">
    <source>
        <dbReference type="EMBL" id="EZA61742.1"/>
    </source>
</evidence>
<sequence length="519" mass="60652">MARYSHSIVEYYPENEGHKCGYCKGLDTNFNHGMWAHSLTVQDYQSLIDRGWRRSGCYCYKPTMDQTCCPLYTIRCEALDYRISKSQKKILKRMTKFLKNELLNNSAEKGEDQQDNIDINNEELLTYEKHLAKAEKHASEMNVMSVDDELSERLSVSPVEAKSQASKNLASVSWNNRKQPTNSESKNSLHVRNEIINAVPRKKAKLLRLERKQNKLLAQGKSQSEIESIIREKKQQKQQNNVKTLEELFDEVYNGLKRLELRLVRTAPMSSEYLKTSKESYEVYKKYQTTIHGMSVERATEQQYTRFLVKSPVQQWIPDGGPPQGYGSFHEQYWLDNELIAVGVIDILPSCVSSVYFFYDPAYNQLSLGTFSSLREVYLTRQLNKIVSDLKYYYMGFYIHTCPKMRYKARMQPSKLLCPETYVWCDIEPCLIKLDKEKYSRLNEDIDAIDENGVVDIREALILYQHIAMPYKKYKAQRTSARCRITQQEKREVEEYASLVGMPCARKMLLYRYSSFSDT</sequence>
<dbReference type="AlphaFoldDB" id="A0A026X0E7"/>
<proteinExistence type="inferred from homology"/>
<dbReference type="InterPro" id="IPR016181">
    <property type="entry name" value="Acyl_CoA_acyltransferase"/>
</dbReference>
<keyword evidence="2 5" id="KW-0808">Transferase</keyword>
<accession>A0A026X0E7</accession>
<evidence type="ECO:0000259" key="7">
    <source>
        <dbReference type="Pfam" id="PF04376"/>
    </source>
</evidence>
<dbReference type="OMA" id="SDRMVYS"/>
<dbReference type="InterPro" id="IPR017137">
    <property type="entry name" value="Arg-tRNA-P_Trfase_1_euk"/>
</dbReference>
<name>A0A026X0E7_OOCBI</name>
<evidence type="ECO:0000256" key="6">
    <source>
        <dbReference type="SAM" id="Coils"/>
    </source>
</evidence>
<evidence type="ECO:0000259" key="8">
    <source>
        <dbReference type="Pfam" id="PF04377"/>
    </source>
</evidence>
<dbReference type="Pfam" id="PF04376">
    <property type="entry name" value="ATE_N"/>
    <property type="match status" value="1"/>
</dbReference>